<dbReference type="RefSeq" id="XP_005110304.1">
    <property type="nucleotide sequence ID" value="XM_005110247.3"/>
</dbReference>
<feature type="compositionally biased region" description="Polar residues" evidence="1">
    <location>
        <begin position="974"/>
        <end position="984"/>
    </location>
</feature>
<feature type="compositionally biased region" description="Acidic residues" evidence="1">
    <location>
        <begin position="14"/>
        <end position="23"/>
    </location>
</feature>
<feature type="region of interest" description="Disordered" evidence="1">
    <location>
        <begin position="136"/>
        <end position="156"/>
    </location>
</feature>
<name>A0ABM0K739_APLCA</name>
<evidence type="ECO:0000256" key="1">
    <source>
        <dbReference type="SAM" id="MobiDB-lite"/>
    </source>
</evidence>
<proteinExistence type="predicted"/>
<feature type="region of interest" description="Disordered" evidence="1">
    <location>
        <begin position="1"/>
        <end position="97"/>
    </location>
</feature>
<gene>
    <name evidence="3" type="primary">LOC101862075</name>
</gene>
<dbReference type="GeneID" id="101862075"/>
<feature type="compositionally biased region" description="Low complexity" evidence="1">
    <location>
        <begin position="228"/>
        <end position="240"/>
    </location>
</feature>
<feature type="compositionally biased region" description="Low complexity" evidence="1">
    <location>
        <begin position="472"/>
        <end position="487"/>
    </location>
</feature>
<feature type="compositionally biased region" description="Low complexity" evidence="1">
    <location>
        <begin position="902"/>
        <end position="936"/>
    </location>
</feature>
<feature type="compositionally biased region" description="Basic residues" evidence="1">
    <location>
        <begin position="877"/>
        <end position="892"/>
    </location>
</feature>
<organism evidence="2 3">
    <name type="scientific">Aplysia californica</name>
    <name type="common">California sea hare</name>
    <dbReference type="NCBI Taxonomy" id="6500"/>
    <lineage>
        <taxon>Eukaryota</taxon>
        <taxon>Metazoa</taxon>
        <taxon>Spiralia</taxon>
        <taxon>Lophotrochozoa</taxon>
        <taxon>Mollusca</taxon>
        <taxon>Gastropoda</taxon>
        <taxon>Heterobranchia</taxon>
        <taxon>Euthyneura</taxon>
        <taxon>Tectipleura</taxon>
        <taxon>Aplysiida</taxon>
        <taxon>Aplysioidea</taxon>
        <taxon>Aplysiidae</taxon>
        <taxon>Aplysia</taxon>
    </lineage>
</organism>
<feature type="compositionally biased region" description="Polar residues" evidence="1">
    <location>
        <begin position="311"/>
        <end position="324"/>
    </location>
</feature>
<feature type="compositionally biased region" description="Basic residues" evidence="1">
    <location>
        <begin position="654"/>
        <end position="663"/>
    </location>
</feature>
<feature type="compositionally biased region" description="Polar residues" evidence="1">
    <location>
        <begin position="410"/>
        <end position="423"/>
    </location>
</feature>
<dbReference type="Proteomes" id="UP000694888">
    <property type="component" value="Unplaced"/>
</dbReference>
<reference evidence="3" key="1">
    <citation type="submission" date="2025-08" db="UniProtKB">
        <authorList>
            <consortium name="RefSeq"/>
        </authorList>
    </citation>
    <scope>IDENTIFICATION</scope>
</reference>
<evidence type="ECO:0000313" key="2">
    <source>
        <dbReference type="Proteomes" id="UP000694888"/>
    </source>
</evidence>
<feature type="compositionally biased region" description="Low complexity" evidence="1">
    <location>
        <begin position="79"/>
        <end position="88"/>
    </location>
</feature>
<feature type="region of interest" description="Disordered" evidence="1">
    <location>
        <begin position="211"/>
        <end position="341"/>
    </location>
</feature>
<feature type="region of interest" description="Disordered" evidence="1">
    <location>
        <begin position="410"/>
        <end position="431"/>
    </location>
</feature>
<feature type="region of interest" description="Disordered" evidence="1">
    <location>
        <begin position="592"/>
        <end position="686"/>
    </location>
</feature>
<feature type="region of interest" description="Disordered" evidence="1">
    <location>
        <begin position="877"/>
        <end position="1011"/>
    </location>
</feature>
<feature type="region of interest" description="Disordered" evidence="1">
    <location>
        <begin position="819"/>
        <end position="854"/>
    </location>
</feature>
<keyword evidence="2" id="KW-1185">Reference proteome</keyword>
<feature type="compositionally biased region" description="Polar residues" evidence="1">
    <location>
        <begin position="505"/>
        <end position="523"/>
    </location>
</feature>
<sequence length="1150" mass="119420">MDMQGSPIVIDVHSDEDEDDDDVVLVKEEKVSPSKQQVDEKDEDVIFVSEVPARSQRGAKRGADNRPAGRQPGHGGQRNNNNSNNNDTNSDEEEDLFPLPTLPTLLCYPPGCAPINVVEDILRPLDLSQAALLEGHDPEEEAEHHPDSAPENGVPACTSSAALVSLANAQDSKPSVLSAEQNVTADSFTDSISSQGVNVSVASLLHAANSANSCSDNDSMQLDSIPHSANSANSQSDNDAMQLDSIPHAPNSANSHSDNDAMQLDSIPHAPNSANSHSDNDAMQLDSIPHAPNSANSHSDNDAMQLDSIPNGANSQSDNDSMQLGSIPHAPNSANCQSDKDSMQLDSIPHAANIANSCSDNDSMQLDSIPYTAKGTNSQSDNDAMQLDSIPHAANSCSDNNTVRLEPTAFSSAQDVPNNSSGRQSRDLAASTDATVGTVTMHEVSTVAGLTFDATPRTTAVSCATAAPDSESVAADVVSKDSSSSAKSDLREENPLPVPSPAPTHFSNNNSSGSTACLSVPNLSSDSSSEHKLDDLGLSGDEVKNLIKFLPSLLSENALNKTTCPPVSGATACDKSDSGLSVNVTTSVIPTSEDQGGVAIPQSPSLLQGGSATGRLLPSDEGEKTAAPGSSWDEMDASDRPTAQDMMCPSPPKKSCRSLRLRQSHGDEYAAAPTSGQRSEKSGVEMGKLGAASVAVSSGSVVGLRKHGQRSGGCCPKSGQVATRSCETGPAQGGQCTSTSVCASVCTTVSASVCTSRPVGTSSTLVCNSVIASPSVGSQDSYSAGDVAGTNSVGDVAGTNAGGTNSMGDVAGTNAAEKLTRSQSQLNTQGPPGTSCRSSPRTSRGPKPRAGGVCRHHKTLETSQWDCAQCFTARPARKPKVKARLSPGRRRSQSPLQEGAVSSSVTSPPLLVSSSPPSSSSQPPSSSTQPSSSSSSDGPVGRGKRRKVAEIRRAKSMLTRSHHVAGNSPRDAPSSVTIHRSVSDSGLVGQANEGGPGGARDDVRGGAGGRGEGADEAVPSCMCCRKACQLSALSFCVAGHGTCVTCLEAQVKAVLTGDVKQKNIQCPSDNCPEILDFAELKKTLPSFVVEILETKLDREYVSYITNWFFTNEQPLKPGPSSHPNRALRRTKNRRRISPAVGRPWIQGCQS</sequence>
<feature type="compositionally biased region" description="Polar residues" evidence="1">
    <location>
        <begin position="821"/>
        <end position="842"/>
    </location>
</feature>
<feature type="region of interest" description="Disordered" evidence="1">
    <location>
        <begin position="465"/>
        <end position="533"/>
    </location>
</feature>
<protein>
    <submittedName>
        <fullName evidence="3">Mucin-5AC</fullName>
    </submittedName>
</protein>
<evidence type="ECO:0000313" key="3">
    <source>
        <dbReference type="RefSeq" id="XP_005110304.1"/>
    </source>
</evidence>
<accession>A0ABM0K739</accession>